<dbReference type="InterPro" id="IPR011024">
    <property type="entry name" value="G_crystallin-like"/>
</dbReference>
<reference evidence="1 2" key="1">
    <citation type="submission" date="2020-03" db="EMBL/GenBank/DDBJ databases">
        <title>Genomic Encyclopedia of Type Strains, Phase IV (KMG-IV): sequencing the most valuable type-strain genomes for metagenomic binning, comparative biology and taxonomic classification.</title>
        <authorList>
            <person name="Goeker M."/>
        </authorList>
    </citation>
    <scope>NUCLEOTIDE SEQUENCE [LARGE SCALE GENOMIC DNA]</scope>
    <source>
        <strain evidence="1 2">DSM 103870</strain>
    </source>
</reference>
<dbReference type="Gene3D" id="2.60.20.10">
    <property type="entry name" value="Crystallins"/>
    <property type="match status" value="1"/>
</dbReference>
<proteinExistence type="predicted"/>
<dbReference type="EMBL" id="JAASQI010000003">
    <property type="protein sequence ID" value="NIJ57666.1"/>
    <property type="molecule type" value="Genomic_DNA"/>
</dbReference>
<evidence type="ECO:0008006" key="3">
    <source>
        <dbReference type="Google" id="ProtNLM"/>
    </source>
</evidence>
<evidence type="ECO:0000313" key="1">
    <source>
        <dbReference type="EMBL" id="NIJ57666.1"/>
    </source>
</evidence>
<evidence type="ECO:0000313" key="2">
    <source>
        <dbReference type="Proteomes" id="UP001429580"/>
    </source>
</evidence>
<gene>
    <name evidence="1" type="ORF">FHS82_001502</name>
</gene>
<comment type="caution">
    <text evidence="1">The sequence shown here is derived from an EMBL/GenBank/DDBJ whole genome shotgun (WGS) entry which is preliminary data.</text>
</comment>
<name>A0ABX0V3N0_9HYPH</name>
<dbReference type="SUPFAM" id="SSF49695">
    <property type="entry name" value="gamma-Crystallin-like"/>
    <property type="match status" value="1"/>
</dbReference>
<sequence>MIMKRGETVCTSVSHGPGGGCVYYEPSWNDELSSFRVTNGCTLTLYENFNRKGARFRSNRSYRYVGGAWNDEASEAYCSCR</sequence>
<organism evidence="1 2">
    <name type="scientific">Pseudochelatococcus lubricantis</name>
    <dbReference type="NCBI Taxonomy" id="1538102"/>
    <lineage>
        <taxon>Bacteria</taxon>
        <taxon>Pseudomonadati</taxon>
        <taxon>Pseudomonadota</taxon>
        <taxon>Alphaproteobacteria</taxon>
        <taxon>Hyphomicrobiales</taxon>
        <taxon>Chelatococcaceae</taxon>
        <taxon>Pseudochelatococcus</taxon>
    </lineage>
</organism>
<accession>A0ABX0V3N0</accession>
<keyword evidence="2" id="KW-1185">Reference proteome</keyword>
<dbReference type="Proteomes" id="UP001429580">
    <property type="component" value="Unassembled WGS sequence"/>
</dbReference>
<protein>
    <recommendedName>
        <fullName evidence="3">Beta/gamma crystallin 'Greek key' domain-containing protein</fullName>
    </recommendedName>
</protein>